<feature type="domain" description="Erythromycin biosynthesis protein CIII-like C-terminal" evidence="4">
    <location>
        <begin position="256"/>
        <end position="391"/>
    </location>
</feature>
<comment type="similarity">
    <text evidence="1">Belongs to the glycosyltransferase 28 family.</text>
</comment>
<evidence type="ECO:0000313" key="6">
    <source>
        <dbReference type="EMBL" id="OEU98275.1"/>
    </source>
</evidence>
<evidence type="ECO:0000313" key="7">
    <source>
        <dbReference type="Proteomes" id="UP000175829"/>
    </source>
</evidence>
<reference evidence="6 7" key="1">
    <citation type="journal article" date="2016" name="Front. Microbiol.">
        <title>Comparative Genomics Analysis of Streptomyces Species Reveals Their Adaptation to the Marine Environment and Their Diversity at the Genomic Level.</title>
        <authorList>
            <person name="Tian X."/>
            <person name="Zhang Z."/>
            <person name="Yang T."/>
            <person name="Chen M."/>
            <person name="Li J."/>
            <person name="Chen F."/>
            <person name="Yang J."/>
            <person name="Li W."/>
            <person name="Zhang B."/>
            <person name="Zhang Z."/>
            <person name="Wu J."/>
            <person name="Zhang C."/>
            <person name="Long L."/>
            <person name="Xiao J."/>
        </authorList>
    </citation>
    <scope>NUCLEOTIDE SEQUENCE [LARGE SCALE GENOMIC DNA]</scope>
    <source>
        <strain evidence="6 7">SCSIO M10379</strain>
    </source>
</reference>
<dbReference type="SUPFAM" id="SSF53756">
    <property type="entry name" value="UDP-Glycosyltransferase/glycogen phosphorylase"/>
    <property type="match status" value="1"/>
</dbReference>
<keyword evidence="2" id="KW-0328">Glycosyltransferase</keyword>
<keyword evidence="3" id="KW-0808">Transferase</keyword>
<organism evidence="6 7">
    <name type="scientific">Streptomyces qinglanensis</name>
    <dbReference type="NCBI Taxonomy" id="943816"/>
    <lineage>
        <taxon>Bacteria</taxon>
        <taxon>Bacillati</taxon>
        <taxon>Actinomycetota</taxon>
        <taxon>Actinomycetes</taxon>
        <taxon>Kitasatosporales</taxon>
        <taxon>Streptomycetaceae</taxon>
        <taxon>Streptomyces</taxon>
    </lineage>
</organism>
<dbReference type="EMBL" id="LJGV01000022">
    <property type="protein sequence ID" value="OEU98275.1"/>
    <property type="molecule type" value="Genomic_DNA"/>
</dbReference>
<dbReference type="Proteomes" id="UP000175829">
    <property type="component" value="Unassembled WGS sequence"/>
</dbReference>
<accession>A0A1E7K322</accession>
<dbReference type="GO" id="GO:0008194">
    <property type="term" value="F:UDP-glycosyltransferase activity"/>
    <property type="evidence" value="ECO:0007669"/>
    <property type="project" value="InterPro"/>
</dbReference>
<dbReference type="Pfam" id="PF21036">
    <property type="entry name" value="EryCIII-like_N"/>
    <property type="match status" value="1"/>
</dbReference>
<dbReference type="PANTHER" id="PTHR48050:SF13">
    <property type="entry name" value="STEROL 3-BETA-GLUCOSYLTRANSFERASE UGT80A2"/>
    <property type="match status" value="1"/>
</dbReference>
<dbReference type="CDD" id="cd03784">
    <property type="entry name" value="GT1_Gtf-like"/>
    <property type="match status" value="1"/>
</dbReference>
<gene>
    <name evidence="6" type="ORF">AN217_11125</name>
</gene>
<dbReference type="Pfam" id="PF06722">
    <property type="entry name" value="EryCIII-like_C"/>
    <property type="match status" value="1"/>
</dbReference>
<evidence type="ECO:0000256" key="3">
    <source>
        <dbReference type="ARBA" id="ARBA00022679"/>
    </source>
</evidence>
<dbReference type="InterPro" id="IPR048284">
    <property type="entry name" value="EryCIII-like_N"/>
</dbReference>
<dbReference type="RefSeq" id="WP_069991563.1">
    <property type="nucleotide sequence ID" value="NZ_LJGV01000022.1"/>
</dbReference>
<evidence type="ECO:0000256" key="2">
    <source>
        <dbReference type="ARBA" id="ARBA00022676"/>
    </source>
</evidence>
<dbReference type="PANTHER" id="PTHR48050">
    <property type="entry name" value="STEROL 3-BETA-GLUCOSYLTRANSFERASE"/>
    <property type="match status" value="1"/>
</dbReference>
<dbReference type="GO" id="GO:0016758">
    <property type="term" value="F:hexosyltransferase activity"/>
    <property type="evidence" value="ECO:0007669"/>
    <property type="project" value="UniProtKB-ARBA"/>
</dbReference>
<dbReference type="AlphaFoldDB" id="A0A1E7K322"/>
<name>A0A1E7K322_9ACTN</name>
<dbReference type="PATRIC" id="fig|943816.4.peg.1640"/>
<feature type="domain" description="Erythromycin biosynthesis protein CIII-like N-terminal" evidence="5">
    <location>
        <begin position="22"/>
        <end position="214"/>
    </location>
</feature>
<protein>
    <submittedName>
        <fullName evidence="6">Protein IroB</fullName>
    </submittedName>
</protein>
<comment type="caution">
    <text evidence="6">The sequence shown here is derived from an EMBL/GenBank/DDBJ whole genome shotgun (WGS) entry which is preliminary data.</text>
</comment>
<dbReference type="InterPro" id="IPR050426">
    <property type="entry name" value="Glycosyltransferase_28"/>
</dbReference>
<evidence type="ECO:0000256" key="1">
    <source>
        <dbReference type="ARBA" id="ARBA00006962"/>
    </source>
</evidence>
<evidence type="ECO:0000259" key="4">
    <source>
        <dbReference type="Pfam" id="PF06722"/>
    </source>
</evidence>
<dbReference type="GO" id="GO:0017000">
    <property type="term" value="P:antibiotic biosynthetic process"/>
    <property type="evidence" value="ECO:0007669"/>
    <property type="project" value="UniProtKB-ARBA"/>
</dbReference>
<proteinExistence type="inferred from homology"/>
<dbReference type="InterPro" id="IPR010610">
    <property type="entry name" value="EryCIII-like_C"/>
</dbReference>
<evidence type="ECO:0000259" key="5">
    <source>
        <dbReference type="Pfam" id="PF21036"/>
    </source>
</evidence>
<dbReference type="Gene3D" id="3.40.50.2000">
    <property type="entry name" value="Glycogen Phosphorylase B"/>
    <property type="match status" value="2"/>
</dbReference>
<dbReference type="InterPro" id="IPR002213">
    <property type="entry name" value="UDP_glucos_trans"/>
</dbReference>
<sequence length="398" mass="41241">MRVLFTTWAWPSHLYALVPLAWACRSAGHEVLVVSQPELLPLIERTGLPGAAVGKDVDGAGMVRGYVLPSEDDPTADRRAPRAGKGPRALRMFTAHADSMVEGTAETARRWRADVVVSEPTALAGPLAAAAAGIPAVRLLYGADLMARARPLLPEALAPLAERVGVDPEGYDPFGAVTIDPCPPGFQAPDPAGHPRLPMRYVPFNGPGTPPDPPLPPPAPGIRRAVVTWGHTMARLDPALFLAGHAARALAALPGTETVLAVTAAQRPLLGEVPDGVRVVTDAPLHTVLGDADLVVAHGGAGTVLTGLRAGAPLLLVPQLPDHAGHAARVLAAGAGEVLTRDEADAERLRDAAAGLLDPERGAERRAAARTLRDGMLAQPAPASLVGELEERVVACAA</sequence>